<feature type="compositionally biased region" description="Polar residues" evidence="1">
    <location>
        <begin position="2903"/>
        <end position="2913"/>
    </location>
</feature>
<evidence type="ECO:0000313" key="2">
    <source>
        <dbReference type="EMBL" id="GJJ14153.1"/>
    </source>
</evidence>
<feature type="region of interest" description="Disordered" evidence="1">
    <location>
        <begin position="2627"/>
        <end position="2647"/>
    </location>
</feature>
<gene>
    <name evidence="2" type="ORF">Clacol_008413</name>
</gene>
<accession>A0AAV5AM41</accession>
<feature type="region of interest" description="Disordered" evidence="1">
    <location>
        <begin position="1149"/>
        <end position="1170"/>
    </location>
</feature>
<dbReference type="EMBL" id="BPWL01000009">
    <property type="protein sequence ID" value="GJJ14153.1"/>
    <property type="molecule type" value="Genomic_DNA"/>
</dbReference>
<feature type="region of interest" description="Disordered" evidence="1">
    <location>
        <begin position="2571"/>
        <end position="2591"/>
    </location>
</feature>
<protein>
    <submittedName>
        <fullName evidence="2">Uncharacterized protein</fullName>
    </submittedName>
</protein>
<evidence type="ECO:0000313" key="3">
    <source>
        <dbReference type="Proteomes" id="UP001050691"/>
    </source>
</evidence>
<name>A0AAV5AM41_9AGAM</name>
<keyword evidence="3" id="KW-1185">Reference proteome</keyword>
<sequence length="2981" mass="317040">MPMQDTVTSRFCDRETTTKTYGLDTITMPHVPPESFFALGSSSNYSHVIPNSSIDQPCTLPALHNHSRNEFPSALSGLEHAPVVLNAGGSSLAMNNPSLTPRENIPMPVMPNMMSMNPTAILNNSCSDIHSHPARKIHFQSSDNHLVSSTIPTAQPCVQQTAPLVDVLPSTEPGLPPLRPPGPQYDVIECVGSTNRSSIFPAPSNSETITSGSLITSESDLLPSSIAQGTAPSSRSFIQFGMWTNDTAGTRQDVSIPTMEAPAPTVCPSGSSLPIIPSYGTQPLAQETAVATGDYWANINVPSTSSIVPPSIPIGKFPLLDVSGIARREWNVSRTMPPSIEADSSIPVVNHAQEVSHLSSSGYTFTTAPGSRSIKEERNNALDVTQEMIQPPTGVGAISMPEAPIFPSISTPTSRDKPLLMSSLSIGAEIPPVSMSIPQDLTDVPQPVTFALPETIPANISKPSASGSTVPEFVIPVLDVTRPILQSAVPSTVPFPEPISHRDDSDSCSSSTTTSTSSEASLDHEENIECGISSSSWRGTGFGSGRSATASREVISGSEVGVNKHEILEREIVETENVSSPKRKVHFSSLTVGHNVEHGPTSNSSTFDSAEVVSGTGEYSAISVISSNTEDVERVVDYGRGEIKFDSKDAFIEADILDISSGQSIDTKICTGSESAAAFEQTSTSITQDSSGGVRDFSASGVIISEETSETKASVMVMEATSAGERSFSEAIGPTIGSSVDTRMVSSEITRLTEQDNAVTADLSTSGIQDTLVTRIDAESICEETKGDTALQGSSALADETPTAIQVLTQAAVEVVEKVVQGETFTEALIHSVEGLQQSAKMGASESAVADALISKNVVTESTSTQLTSTPRKLSISESCQRESLATTQVSGVLGEDTRRDLEANPIPDDLIKSNDRAVEADMETVLAPESTAGVIAVADETIKKTSVVEEGFTSHTSFFEGTGSTSITTTAGAEIDVGAHDTQAQSITESSTESKSVIEQTTDITTAVAIVGFSDHINVTSESMAGVEQMVTDKSAPPLLIEDGFTSQSITTDFSATERAAKDNVELTTGIDLTTQASTNETTQIVETTLIQSSPPPPILKTITDQANVEAHIVDTVVATTSSTEKNASMNDMSQSTLVHDELVTKSQFEEDKASGENSTPMDSNVIPVSTPPPTVALRTSTRQDVIFKSQSNSNASNLSTQSQIQEAIQRSSSVEQIAGPSEREFIQTGSASVEGSAWTSTMQTASKTVETVGEIESHQQVESHVPSIVILGPSSPVDVVISVPSSSCSSSKSSTTVQNIVEQSTITRENETKSKKLAFDLNTQEIGAQASLTVMSALTSSAVPKDAPYTPASISSPLQYDPPPAYSPARANAVANRSDISSYETNNSVSVNTANTQIETLGVSSLQARSEMIVGHEAETSSAAREEALHVCTSEMVEKASIDNVTVSQQQRATLPRQSSSFSDYVEVSREESEREVISLSDSSDVSVVHVKSAKARSKSSATIKGHQSDRQARGSYPCLDDCCYFTGNQTLVTKHHVEVRIAQSSDISKSVTNVEQTVETTKGKGTYSDPILSEKSTDLFMDITKEKNTNLREKAVTNNVEQNAVVTVPLTNRAPSPQSSSESGKSTPGFLQGLHQDTTYITSASYLTGGKKDLDDSIEELDYVNIYVEQPSSESTPKDILQTRTQSADNLKLTSATEALETMISGSKDDSSTPSPSLNANMKVGVIIEGEERHESNTLALKQDTTEVAVFGAPSSILKSSAHIAVTPVHSEVVTETAEVLTAKDMSTHVKSTSIAATSTTESVKDVFEAAASAELNETYTSAEKHSKVDGTPNASKEISTTGTSDELFSGSIAQSECRENQVNDTTLSLISQTNTESEVAYLTSTKQVAGKLVFQEYKENIADTNLTRLDSSGLEENRSSALATDERREQQSTFIAEDHSNVSSIQENISPSIAVRASSVSEQSNQHRTLNIEYVTASDKNVACEGSYIFYTCRSLSDAAGKRAVVTEGNHEKTKAVISEEASNSDCTKTISLDNNVIEKVQRRDSEKLAQQAQIITQDNLSLSVEKQQSVESVPLEESRLDIPSGVVTKLEGVVETREIMNRLDTNDVVTVSMEENVSRTSETAITGVSMTAVEFSTTQNSIVTEDAHRTTELTTQLEVVGNPDIIAGNSVVQTEVESETSATTSSIINMAEVSDVALENSAGLIIEAETHQSSEEKTAVATSEERVVDNSEPQITITADAPGVTTSNFDIGSLKGVTTEQSSDIQPVDQLEEKEQTVLTFEGVDGALVTPGPEAPGLAEVANGMIHGTESMAAVVENSATTTESSIVQTQVEETLQVSNSISEPAAVNATVEVSNVTVEHPAVLITESEVHQSSESNASVVAVAEEMVTESSDIQVASTTDSEATGVIATSASSLDIESSEPRMTEQNSNINSIEEIEETHQVVVSSETEVHASEALTHLSAEMNVTATGASQPPSIIDTSVIESQTIQAAVVTEERSLVFTSEINSSTTEAITSTVENSSISATHVAGDTETSTIRTTATTEEINSTSEEPSDVHNAVADINIASSSEKEQNETMQEKESAEESHKSVIEIAVQEVAVGGTLVGPAEVDRSVHEGDNPTVFLEPGSETTPVHLDDSQEEKPIMPSRRDSMVTTSEDSIETTATVRQFDRNRSPLNTLLAMASPSKATLTTLNVTAVGSFDAALPEDKEHPLNQSALESTELERHINSDMNLAIPSNGPEEIHDGFMQKFAQYGDFRRNTAPTLDEVPNIDIEPDSASVIDYQDQDDDSALTIDVQTATAFSETASRPVSFYSADDRTVNLYTPTDDGDYASTIFHSGSGSTSRALTSTAEDFYSLTASETGDAASATYISSPSPGSITDRQLVTSPETSPPIPWTPATSIQSASSDQRNKEIAQKTVESYNNTVTSKQESQTTVNQSFTRNEASSSMWSQFDLRGVYRSTVDNKYGTTTNTRTS</sequence>
<feature type="compositionally biased region" description="Polar residues" evidence="1">
    <location>
        <begin position="1836"/>
        <end position="1849"/>
    </location>
</feature>
<feature type="region of interest" description="Disordered" evidence="1">
    <location>
        <begin position="1822"/>
        <end position="1849"/>
    </location>
</feature>
<feature type="compositionally biased region" description="Low complexity" evidence="1">
    <location>
        <begin position="1618"/>
        <end position="1631"/>
    </location>
</feature>
<reference evidence="2" key="1">
    <citation type="submission" date="2021-10" db="EMBL/GenBank/DDBJ databases">
        <title>De novo Genome Assembly of Clathrus columnatus (Basidiomycota, Fungi) Using Illumina and Nanopore Sequence Data.</title>
        <authorList>
            <person name="Ogiso-Tanaka E."/>
            <person name="Itagaki H."/>
            <person name="Hosoya T."/>
            <person name="Hosaka K."/>
        </authorList>
    </citation>
    <scope>NUCLEOTIDE SEQUENCE</scope>
    <source>
        <strain evidence="2">MO-923</strain>
    </source>
</reference>
<feature type="region of interest" description="Disordered" evidence="1">
    <location>
        <begin position="2872"/>
        <end position="2953"/>
    </location>
</feature>
<feature type="compositionally biased region" description="Low complexity" evidence="1">
    <location>
        <begin position="507"/>
        <end position="518"/>
    </location>
</feature>
<proteinExistence type="predicted"/>
<feature type="compositionally biased region" description="Polar residues" evidence="1">
    <location>
        <begin position="2874"/>
        <end position="2894"/>
    </location>
</feature>
<evidence type="ECO:0000256" key="1">
    <source>
        <dbReference type="SAM" id="MobiDB-lite"/>
    </source>
</evidence>
<feature type="compositionally biased region" description="Polar residues" evidence="1">
    <location>
        <begin position="2923"/>
        <end position="2953"/>
    </location>
</feature>
<dbReference type="Proteomes" id="UP001050691">
    <property type="component" value="Unassembled WGS sequence"/>
</dbReference>
<feature type="region of interest" description="Disordered" evidence="1">
    <location>
        <begin position="490"/>
        <end position="551"/>
    </location>
</feature>
<comment type="caution">
    <text evidence="2">The sequence shown here is derived from an EMBL/GenBank/DDBJ whole genome shotgun (WGS) entry which is preliminary data.</text>
</comment>
<feature type="compositionally biased region" description="Basic and acidic residues" evidence="1">
    <location>
        <begin position="2574"/>
        <end position="2591"/>
    </location>
</feature>
<organism evidence="2 3">
    <name type="scientific">Clathrus columnatus</name>
    <dbReference type="NCBI Taxonomy" id="1419009"/>
    <lineage>
        <taxon>Eukaryota</taxon>
        <taxon>Fungi</taxon>
        <taxon>Dikarya</taxon>
        <taxon>Basidiomycota</taxon>
        <taxon>Agaricomycotina</taxon>
        <taxon>Agaricomycetes</taxon>
        <taxon>Phallomycetidae</taxon>
        <taxon>Phallales</taxon>
        <taxon>Clathraceae</taxon>
        <taxon>Clathrus</taxon>
    </lineage>
</organism>
<feature type="region of interest" description="Disordered" evidence="1">
    <location>
        <begin position="1614"/>
        <end position="1635"/>
    </location>
</feature>